<sequence>MYKKLYRSRKDRMIAGVCGGIAEYFDIDPTLVRLFWVFAVLLGGSGILAYIICAIVIPNGDV</sequence>
<protein>
    <submittedName>
        <fullName evidence="8">Phage shock protein C (PspC) family protein</fullName>
    </submittedName>
</protein>
<dbReference type="Pfam" id="PF04024">
    <property type="entry name" value="PspC"/>
    <property type="match status" value="1"/>
</dbReference>
<dbReference type="Proteomes" id="UP000190105">
    <property type="component" value="Unassembled WGS sequence"/>
</dbReference>
<dbReference type="InterPro" id="IPR007168">
    <property type="entry name" value="Phageshock_PspC_N"/>
</dbReference>
<evidence type="ECO:0000313" key="8">
    <source>
        <dbReference type="EMBL" id="SKA95073.1"/>
    </source>
</evidence>
<gene>
    <name evidence="8" type="ORF">SAMN05443428_11730</name>
</gene>
<accession>A0A1T4Y0B7</accession>
<dbReference type="OrthoDB" id="9815286at2"/>
<evidence type="ECO:0000256" key="5">
    <source>
        <dbReference type="ARBA" id="ARBA00023136"/>
    </source>
</evidence>
<evidence type="ECO:0000256" key="4">
    <source>
        <dbReference type="ARBA" id="ARBA00022989"/>
    </source>
</evidence>
<evidence type="ECO:0000313" key="9">
    <source>
        <dbReference type="Proteomes" id="UP000190105"/>
    </source>
</evidence>
<feature type="transmembrane region" description="Helical" evidence="6">
    <location>
        <begin position="34"/>
        <end position="57"/>
    </location>
</feature>
<dbReference type="EMBL" id="FUYH01000017">
    <property type="protein sequence ID" value="SKA95073.1"/>
    <property type="molecule type" value="Genomic_DNA"/>
</dbReference>
<keyword evidence="3 6" id="KW-0812">Transmembrane</keyword>
<comment type="subcellular location">
    <subcellularLocation>
        <location evidence="1">Cell membrane</location>
        <topology evidence="1">Single-pass membrane protein</topology>
    </subcellularLocation>
</comment>
<proteinExistence type="predicted"/>
<dbReference type="InterPro" id="IPR052027">
    <property type="entry name" value="PspC"/>
</dbReference>
<dbReference type="PANTHER" id="PTHR33885">
    <property type="entry name" value="PHAGE SHOCK PROTEIN C"/>
    <property type="match status" value="1"/>
</dbReference>
<keyword evidence="4 6" id="KW-1133">Transmembrane helix</keyword>
<evidence type="ECO:0000256" key="1">
    <source>
        <dbReference type="ARBA" id="ARBA00004162"/>
    </source>
</evidence>
<keyword evidence="2" id="KW-1003">Cell membrane</keyword>
<evidence type="ECO:0000256" key="2">
    <source>
        <dbReference type="ARBA" id="ARBA00022475"/>
    </source>
</evidence>
<evidence type="ECO:0000256" key="6">
    <source>
        <dbReference type="SAM" id="Phobius"/>
    </source>
</evidence>
<name>A0A1T4Y0B7_9CLOT</name>
<feature type="domain" description="Phage shock protein PspC N-terminal" evidence="7">
    <location>
        <begin position="3"/>
        <end position="59"/>
    </location>
</feature>
<dbReference type="RefSeq" id="WP_078697139.1">
    <property type="nucleotide sequence ID" value="NZ_FUYH01000017.1"/>
</dbReference>
<evidence type="ECO:0000259" key="7">
    <source>
        <dbReference type="Pfam" id="PF04024"/>
    </source>
</evidence>
<dbReference type="GO" id="GO:0005886">
    <property type="term" value="C:plasma membrane"/>
    <property type="evidence" value="ECO:0007669"/>
    <property type="project" value="UniProtKB-SubCell"/>
</dbReference>
<evidence type="ECO:0000256" key="3">
    <source>
        <dbReference type="ARBA" id="ARBA00022692"/>
    </source>
</evidence>
<keyword evidence="9" id="KW-1185">Reference proteome</keyword>
<organism evidence="8 9">
    <name type="scientific">Caloramator quimbayensis</name>
    <dbReference type="NCBI Taxonomy" id="1147123"/>
    <lineage>
        <taxon>Bacteria</taxon>
        <taxon>Bacillati</taxon>
        <taxon>Bacillota</taxon>
        <taxon>Clostridia</taxon>
        <taxon>Eubacteriales</taxon>
        <taxon>Clostridiaceae</taxon>
        <taxon>Caloramator</taxon>
    </lineage>
</organism>
<dbReference type="AlphaFoldDB" id="A0A1T4Y0B7"/>
<dbReference type="STRING" id="1147123.SAMN05443428_11730"/>
<reference evidence="9" key="1">
    <citation type="submission" date="2017-02" db="EMBL/GenBank/DDBJ databases">
        <authorList>
            <person name="Varghese N."/>
            <person name="Submissions S."/>
        </authorList>
    </citation>
    <scope>NUCLEOTIDE SEQUENCE [LARGE SCALE GENOMIC DNA]</scope>
    <source>
        <strain evidence="9">USBA 833</strain>
    </source>
</reference>
<keyword evidence="5 6" id="KW-0472">Membrane</keyword>
<dbReference type="PANTHER" id="PTHR33885:SF3">
    <property type="entry name" value="PHAGE SHOCK PROTEIN C"/>
    <property type="match status" value="1"/>
</dbReference>